<dbReference type="KEGG" id="dvl:Dvul_0996"/>
<protein>
    <submittedName>
        <fullName evidence="1">Uncharacterized protein</fullName>
    </submittedName>
</protein>
<organism evidence="1 2">
    <name type="scientific">Nitratidesulfovibrio vulgaris (strain DP4)</name>
    <name type="common">Desulfovibrio vulgaris</name>
    <dbReference type="NCBI Taxonomy" id="391774"/>
    <lineage>
        <taxon>Bacteria</taxon>
        <taxon>Pseudomonadati</taxon>
        <taxon>Thermodesulfobacteriota</taxon>
        <taxon>Desulfovibrionia</taxon>
        <taxon>Desulfovibrionales</taxon>
        <taxon>Desulfovibrionaceae</taxon>
        <taxon>Nitratidesulfovibrio</taxon>
    </lineage>
</organism>
<evidence type="ECO:0000313" key="2">
    <source>
        <dbReference type="Proteomes" id="UP000009173"/>
    </source>
</evidence>
<reference evidence="2" key="1">
    <citation type="journal article" date="2009" name="Environ. Microbiol.">
        <title>Contribution of mobile genetic elements to Desulfovibrio vulgaris genome plasticity.</title>
        <authorList>
            <person name="Walker C.B."/>
            <person name="Stolyar S."/>
            <person name="Chivian D."/>
            <person name="Pinel N."/>
            <person name="Gabster J.A."/>
            <person name="Dehal P.S."/>
            <person name="He Z."/>
            <person name="Yang Z.K."/>
            <person name="Yen H.C."/>
            <person name="Zhou J."/>
            <person name="Wall J.D."/>
            <person name="Hazen T.C."/>
            <person name="Arkin A.P."/>
            <person name="Stahl D.A."/>
        </authorList>
    </citation>
    <scope>NUCLEOTIDE SEQUENCE [LARGE SCALE GENOMIC DNA]</scope>
    <source>
        <strain evidence="2">DP4</strain>
    </source>
</reference>
<sequence>MEYTERDLPLSLNEAEVVVLSDGTQVRFEESGGARDVFINDEWSARAQLFPGAEYLLETPSGNYLLTAGESTLEVKRA</sequence>
<dbReference type="AlphaFoldDB" id="A0A0H3A950"/>
<dbReference type="Proteomes" id="UP000009173">
    <property type="component" value="Chromosome"/>
</dbReference>
<name>A0A0H3A950_NITV4</name>
<gene>
    <name evidence="1" type="ordered locus">Dvul_0996</name>
</gene>
<dbReference type="HOGENOM" id="CLU_2583992_0_0_7"/>
<accession>A0A0H3A950</accession>
<dbReference type="EMBL" id="CP000527">
    <property type="protein sequence ID" value="ABM28017.1"/>
    <property type="molecule type" value="Genomic_DNA"/>
</dbReference>
<evidence type="ECO:0000313" key="1">
    <source>
        <dbReference type="EMBL" id="ABM28017.1"/>
    </source>
</evidence>
<proteinExistence type="predicted"/>
<dbReference type="RefSeq" id="WP_010940656.1">
    <property type="nucleotide sequence ID" value="NC_008751.1"/>
</dbReference>